<evidence type="ECO:0000259" key="2">
    <source>
        <dbReference type="PROSITE" id="PS50110"/>
    </source>
</evidence>
<keyword evidence="1" id="KW-0597">Phosphoprotein</keyword>
<dbReference type="InterPro" id="IPR001789">
    <property type="entry name" value="Sig_transdc_resp-reg_receiver"/>
</dbReference>
<feature type="domain" description="Response regulatory" evidence="2">
    <location>
        <begin position="4"/>
        <end position="127"/>
    </location>
</feature>
<dbReference type="Proteomes" id="UP000190339">
    <property type="component" value="Unassembled WGS sequence"/>
</dbReference>
<organism evidence="3 4">
    <name type="scientific">Maribacter arcticus</name>
    <dbReference type="NCBI Taxonomy" id="561365"/>
    <lineage>
        <taxon>Bacteria</taxon>
        <taxon>Pseudomonadati</taxon>
        <taxon>Bacteroidota</taxon>
        <taxon>Flavobacteriia</taxon>
        <taxon>Flavobacteriales</taxon>
        <taxon>Flavobacteriaceae</taxon>
        <taxon>Maribacter</taxon>
    </lineage>
</organism>
<gene>
    <name evidence="3" type="ORF">SAMN05660866_00757</name>
</gene>
<dbReference type="PANTHER" id="PTHR44520:SF2">
    <property type="entry name" value="RESPONSE REGULATOR RCP1"/>
    <property type="match status" value="1"/>
</dbReference>
<dbReference type="OrthoDB" id="673128at2"/>
<name>A0A1T5AAA9_9FLAO</name>
<dbReference type="Gene3D" id="3.40.50.2300">
    <property type="match status" value="1"/>
</dbReference>
<accession>A0A1T5AAA9</accession>
<dbReference type="EMBL" id="FUYL01000002">
    <property type="protein sequence ID" value="SKB31942.1"/>
    <property type="molecule type" value="Genomic_DNA"/>
</dbReference>
<dbReference type="Pfam" id="PF00072">
    <property type="entry name" value="Response_reg"/>
    <property type="match status" value="1"/>
</dbReference>
<evidence type="ECO:0000313" key="3">
    <source>
        <dbReference type="EMBL" id="SKB31942.1"/>
    </source>
</evidence>
<dbReference type="PROSITE" id="PS50110">
    <property type="entry name" value="RESPONSE_REGULATORY"/>
    <property type="match status" value="1"/>
</dbReference>
<dbReference type="AlphaFoldDB" id="A0A1T5AAA9"/>
<dbReference type="SUPFAM" id="SSF52172">
    <property type="entry name" value="CheY-like"/>
    <property type="match status" value="1"/>
</dbReference>
<dbReference type="PANTHER" id="PTHR44520">
    <property type="entry name" value="RESPONSE REGULATOR RCP1-RELATED"/>
    <property type="match status" value="1"/>
</dbReference>
<feature type="modified residue" description="4-aspartylphosphate" evidence="1">
    <location>
        <position position="59"/>
    </location>
</feature>
<dbReference type="SMART" id="SM00448">
    <property type="entry name" value="REC"/>
    <property type="match status" value="1"/>
</dbReference>
<dbReference type="InterPro" id="IPR011006">
    <property type="entry name" value="CheY-like_superfamily"/>
</dbReference>
<reference evidence="4" key="1">
    <citation type="submission" date="2017-02" db="EMBL/GenBank/DDBJ databases">
        <authorList>
            <person name="Varghese N."/>
            <person name="Submissions S."/>
        </authorList>
    </citation>
    <scope>NUCLEOTIDE SEQUENCE [LARGE SCALE GENOMIC DNA]</scope>
    <source>
        <strain evidence="4">DSM 23546</strain>
    </source>
</reference>
<evidence type="ECO:0000313" key="4">
    <source>
        <dbReference type="Proteomes" id="UP000190339"/>
    </source>
</evidence>
<dbReference type="InterPro" id="IPR052893">
    <property type="entry name" value="TCS_response_regulator"/>
</dbReference>
<dbReference type="STRING" id="561365.SAMN05660866_00757"/>
<protein>
    <submittedName>
        <fullName evidence="3">Response regulator receiver domain-containing protein</fullName>
    </submittedName>
</protein>
<proteinExistence type="predicted"/>
<evidence type="ECO:0000256" key="1">
    <source>
        <dbReference type="PROSITE-ProRule" id="PRU00169"/>
    </source>
</evidence>
<dbReference type="GO" id="GO:0000160">
    <property type="term" value="P:phosphorelay signal transduction system"/>
    <property type="evidence" value="ECO:0007669"/>
    <property type="project" value="InterPro"/>
</dbReference>
<dbReference type="RefSeq" id="WP_079511270.1">
    <property type="nucleotide sequence ID" value="NZ_CAXBOB010000001.1"/>
</dbReference>
<keyword evidence="4" id="KW-1185">Reference proteome</keyword>
<sequence length="132" mass="15226">MIYQLLLIEDDPIFTFLLKKGIEAAALEGDIHNFSNGLTALEFLTKEYSKEVNYIIFLDLNMPVMNGWQFMEKFEKIASTENCMVFVLTSSAYQQDIDKLKEKPLVEEFVTKPITDFILKGIKKTVVAKFEN</sequence>